<reference evidence="2" key="1">
    <citation type="submission" date="2016-06" db="EMBL/GenBank/DDBJ databases">
        <authorList>
            <person name="de Vries S.P.W."/>
            <person name="Hadjirin N.F."/>
            <person name="Lay E.M."/>
            <person name="Zadoks R.N."/>
            <person name="Peacock S.J."/>
            <person name="Parkhill J."/>
            <person name="Grant A.J."/>
            <person name="Mcdougall S."/>
            <person name="Holmes M.A."/>
        </authorList>
    </citation>
    <scope>NUCLEOTIDE SEQUENCE [LARGE SCALE GENOMIC DNA]</scope>
    <source>
        <strain evidence="2">NZ1587</strain>
    </source>
</reference>
<name>A0A1L8MK55_9STRE</name>
<dbReference type="Proteomes" id="UP000182015">
    <property type="component" value="Unassembled WGS sequence"/>
</dbReference>
<proteinExistence type="predicted"/>
<dbReference type="AlphaFoldDB" id="A0A1L8MK55"/>
<comment type="caution">
    <text evidence="1">The sequence shown here is derived from an EMBL/GenBank/DDBJ whole genome shotgun (WGS) entry which is preliminary data.</text>
</comment>
<sequence>MEKNITATGNTQVFFNDNVIPVDTSNVVVSVNNVSKTVNIVYDNGNTDHSDSTGSDYQTDGVLQMLI</sequence>
<dbReference type="EMBL" id="LZDD01000004">
    <property type="protein sequence ID" value="OJF71134.1"/>
    <property type="molecule type" value="Genomic_DNA"/>
</dbReference>
<keyword evidence="2" id="KW-1185">Reference proteome</keyword>
<organism evidence="1 2">
    <name type="scientific">Streptococcus bovimastitidis</name>
    <dbReference type="NCBI Taxonomy" id="1856638"/>
    <lineage>
        <taxon>Bacteria</taxon>
        <taxon>Bacillati</taxon>
        <taxon>Bacillota</taxon>
        <taxon>Bacilli</taxon>
        <taxon>Lactobacillales</taxon>
        <taxon>Streptococcaceae</taxon>
        <taxon>Streptococcus</taxon>
    </lineage>
</organism>
<gene>
    <name evidence="1" type="ORF">A9Q68_09850</name>
</gene>
<dbReference type="STRING" id="1856638.A9Q68_09850"/>
<evidence type="ECO:0000313" key="2">
    <source>
        <dbReference type="Proteomes" id="UP000182015"/>
    </source>
</evidence>
<evidence type="ECO:0000313" key="1">
    <source>
        <dbReference type="EMBL" id="OJF71134.1"/>
    </source>
</evidence>
<dbReference type="RefSeq" id="WP_071794548.1">
    <property type="nucleotide sequence ID" value="NZ_LZDD01000004.1"/>
</dbReference>
<accession>A0A1L8MK55</accession>
<protein>
    <submittedName>
        <fullName evidence="1">Uncharacterized protein</fullName>
    </submittedName>
</protein>